<dbReference type="Pfam" id="PF05368">
    <property type="entry name" value="NmrA"/>
    <property type="match status" value="1"/>
</dbReference>
<dbReference type="PANTHER" id="PTHR43162:SF1">
    <property type="entry name" value="PRESTALK A DIFFERENTIATION PROTEIN A"/>
    <property type="match status" value="1"/>
</dbReference>
<accession>A0ABY6F323</accession>
<gene>
    <name evidence="2" type="ORF">LU297_07500</name>
</gene>
<dbReference type="Gene3D" id="3.40.50.720">
    <property type="entry name" value="NAD(P)-binding Rossmann-like Domain"/>
    <property type="match status" value="1"/>
</dbReference>
<feature type="domain" description="NmrA-like" evidence="1">
    <location>
        <begin position="5"/>
        <end position="240"/>
    </location>
</feature>
<evidence type="ECO:0000259" key="1">
    <source>
        <dbReference type="Pfam" id="PF05368"/>
    </source>
</evidence>
<evidence type="ECO:0000313" key="2">
    <source>
        <dbReference type="EMBL" id="UXZ04429.1"/>
    </source>
</evidence>
<dbReference type="InterPro" id="IPR008030">
    <property type="entry name" value="NmrA-like"/>
</dbReference>
<dbReference type="Gene3D" id="3.90.25.10">
    <property type="entry name" value="UDP-galactose 4-epimerase, domain 1"/>
    <property type="match status" value="1"/>
</dbReference>
<dbReference type="EMBL" id="CP089977">
    <property type="protein sequence ID" value="UXZ04429.1"/>
    <property type="molecule type" value="Genomic_DNA"/>
</dbReference>
<keyword evidence="3" id="KW-1185">Reference proteome</keyword>
<evidence type="ECO:0000313" key="3">
    <source>
        <dbReference type="Proteomes" id="UP001063782"/>
    </source>
</evidence>
<protein>
    <submittedName>
        <fullName evidence="2">NmrA family NAD(P)-binding protein</fullName>
    </submittedName>
</protein>
<sequence length="300" mass="33268">MNIQKPTVLVLGATGTIGKQVVRELEANGTVNVRIPSRNLDTVAKLKSEGKDAVYLDLDKPQTFALALAGVERVFLLTGYTVAMLAQSKTLVDAAKKAGVKHIVHIGIFAEWDCTSTHFTWHQLIETYIEASGIAWTHIHPNMFMEAITGLYMPKNLSYTTYFDDRRIGLVASSDIAAVSAKVLIDGQDKHAGQNYWLSVESYNGKEIVAMMNEITGLNITLEHKNLDDFRAMIDVPDFPIESQYARANIEFVTQVLDNRLGSIGAIRNDIPYVLGRPAKTLREHLLEHKDAIIQSATQS</sequence>
<dbReference type="InterPro" id="IPR051604">
    <property type="entry name" value="Ergot_Alk_Oxidoreductase"/>
</dbReference>
<dbReference type="PANTHER" id="PTHR43162">
    <property type="match status" value="1"/>
</dbReference>
<dbReference type="SUPFAM" id="SSF51735">
    <property type="entry name" value="NAD(P)-binding Rossmann-fold domains"/>
    <property type="match status" value="1"/>
</dbReference>
<reference evidence="2" key="1">
    <citation type="submission" date="2021-12" db="EMBL/GenBank/DDBJ databases">
        <title>taxonomy of Moraxella sp. ZY201224.</title>
        <authorList>
            <person name="Li F."/>
        </authorList>
    </citation>
    <scope>NUCLEOTIDE SEQUENCE</scope>
    <source>
        <strain evidence="2">ZY201224</strain>
    </source>
</reference>
<dbReference type="Proteomes" id="UP001063782">
    <property type="component" value="Chromosome"/>
</dbReference>
<dbReference type="InterPro" id="IPR036291">
    <property type="entry name" value="NAD(P)-bd_dom_sf"/>
</dbReference>
<name>A0ABY6F323_9GAMM</name>
<organism evidence="2 3">
    <name type="scientific">Moraxella nasicaprae</name>
    <dbReference type="NCBI Taxonomy" id="2904122"/>
    <lineage>
        <taxon>Bacteria</taxon>
        <taxon>Pseudomonadati</taxon>
        <taxon>Pseudomonadota</taxon>
        <taxon>Gammaproteobacteria</taxon>
        <taxon>Moraxellales</taxon>
        <taxon>Moraxellaceae</taxon>
        <taxon>Moraxella</taxon>
    </lineage>
</organism>
<dbReference type="RefSeq" id="WP_263075911.1">
    <property type="nucleotide sequence ID" value="NZ_CP089977.1"/>
</dbReference>
<proteinExistence type="predicted"/>